<gene>
    <name evidence="6" type="ORF">FHX71_001032</name>
</gene>
<name>A0A7W3PCN0_9MICO</name>
<dbReference type="EC" id="2.6.1.-" evidence="6"/>
<protein>
    <submittedName>
        <fullName evidence="6">2-aminoadipate transaminase</fullName>
        <ecNumber evidence="6">2.6.1.-</ecNumber>
    </submittedName>
</protein>
<dbReference type="InterPro" id="IPR015422">
    <property type="entry name" value="PyrdxlP-dep_Trfase_small"/>
</dbReference>
<dbReference type="GO" id="GO:0030170">
    <property type="term" value="F:pyridoxal phosphate binding"/>
    <property type="evidence" value="ECO:0007669"/>
    <property type="project" value="InterPro"/>
</dbReference>
<organism evidence="6 7">
    <name type="scientific">Promicromonospora sukumoe</name>
    <dbReference type="NCBI Taxonomy" id="88382"/>
    <lineage>
        <taxon>Bacteria</taxon>
        <taxon>Bacillati</taxon>
        <taxon>Actinomycetota</taxon>
        <taxon>Actinomycetes</taxon>
        <taxon>Micrococcales</taxon>
        <taxon>Promicromonosporaceae</taxon>
        <taxon>Promicromonospora</taxon>
    </lineage>
</organism>
<accession>A0A7W3PCN0</accession>
<evidence type="ECO:0000256" key="4">
    <source>
        <dbReference type="ARBA" id="ARBA00022898"/>
    </source>
</evidence>
<dbReference type="InterPro" id="IPR050859">
    <property type="entry name" value="Class-I_PLP-dep_aminotransf"/>
</dbReference>
<sequence length="406" mass="43921">MTLTDPTAPDAPAATAPLVPSALARGLTVPKGFGDQSLLSPRPDAIRLLGGIPDPSALPLAELRESLGEVWDAGGAAAALQYSGSHGFEGLRGWIAEREGVNPRRILITNGGMHGLSLTVQALVERGGRVAVDNPAYPLFLRTLELVGAETLPVPVEADGLDVEHLARRLAEGERIAAVYTVPDFHNPSQGTLSAAKRAALVELAERYGFVVIADDPYRELRFAGTDQGRRVFFDSDHVVHVNTFTKTLGPGLRLGWLVLPDHLVDPFLRLRNRQDSHSSTFVQTLVEHLLVSRPGWFDTTLAAARELYRHRAELLVAELEAQLPGQLEATVPEGGFFLWPCLADDAVDAAALHARASAEGIDYQQGEFFVTGPGTDSARRLRLAYGDRTDDELRTAVERLARAFG</sequence>
<keyword evidence="4" id="KW-0663">Pyridoxal phosphate</keyword>
<evidence type="ECO:0000259" key="5">
    <source>
        <dbReference type="Pfam" id="PF00155"/>
    </source>
</evidence>
<comment type="cofactor">
    <cofactor evidence="1">
        <name>pyridoxal 5'-phosphate</name>
        <dbReference type="ChEBI" id="CHEBI:597326"/>
    </cofactor>
</comment>
<dbReference type="RefSeq" id="WP_182614720.1">
    <property type="nucleotide sequence ID" value="NZ_BAAATF010000002.1"/>
</dbReference>
<dbReference type="Proteomes" id="UP000540568">
    <property type="component" value="Unassembled WGS sequence"/>
</dbReference>
<evidence type="ECO:0000313" key="6">
    <source>
        <dbReference type="EMBL" id="MBA8807090.1"/>
    </source>
</evidence>
<evidence type="ECO:0000313" key="7">
    <source>
        <dbReference type="Proteomes" id="UP000540568"/>
    </source>
</evidence>
<keyword evidence="7" id="KW-1185">Reference proteome</keyword>
<evidence type="ECO:0000256" key="3">
    <source>
        <dbReference type="ARBA" id="ARBA00022679"/>
    </source>
</evidence>
<dbReference type="GO" id="GO:1901605">
    <property type="term" value="P:alpha-amino acid metabolic process"/>
    <property type="evidence" value="ECO:0007669"/>
    <property type="project" value="TreeGrafter"/>
</dbReference>
<dbReference type="Gene3D" id="3.40.640.10">
    <property type="entry name" value="Type I PLP-dependent aspartate aminotransferase-like (Major domain)"/>
    <property type="match status" value="1"/>
</dbReference>
<evidence type="ECO:0000256" key="1">
    <source>
        <dbReference type="ARBA" id="ARBA00001933"/>
    </source>
</evidence>
<feature type="domain" description="Aminotransferase class I/classII large" evidence="5">
    <location>
        <begin position="77"/>
        <end position="401"/>
    </location>
</feature>
<evidence type="ECO:0000256" key="2">
    <source>
        <dbReference type="ARBA" id="ARBA00022576"/>
    </source>
</evidence>
<dbReference type="InterPro" id="IPR015424">
    <property type="entry name" value="PyrdxlP-dep_Trfase"/>
</dbReference>
<dbReference type="PANTHER" id="PTHR42790:SF19">
    <property type="entry name" value="KYNURENINE_ALPHA-AMINOADIPATE AMINOTRANSFERASE, MITOCHONDRIAL"/>
    <property type="match status" value="1"/>
</dbReference>
<reference evidence="6 7" key="1">
    <citation type="submission" date="2020-07" db="EMBL/GenBank/DDBJ databases">
        <title>Sequencing the genomes of 1000 actinobacteria strains.</title>
        <authorList>
            <person name="Klenk H.-P."/>
        </authorList>
    </citation>
    <scope>NUCLEOTIDE SEQUENCE [LARGE SCALE GENOMIC DNA]</scope>
    <source>
        <strain evidence="6 7">DSM 44121</strain>
    </source>
</reference>
<dbReference type="Pfam" id="PF00155">
    <property type="entry name" value="Aminotran_1_2"/>
    <property type="match status" value="1"/>
</dbReference>
<dbReference type="InterPro" id="IPR004839">
    <property type="entry name" value="Aminotransferase_I/II_large"/>
</dbReference>
<keyword evidence="3 6" id="KW-0808">Transferase</keyword>
<dbReference type="GO" id="GO:0008483">
    <property type="term" value="F:transaminase activity"/>
    <property type="evidence" value="ECO:0007669"/>
    <property type="project" value="UniProtKB-KW"/>
</dbReference>
<dbReference type="SUPFAM" id="SSF53383">
    <property type="entry name" value="PLP-dependent transferases"/>
    <property type="match status" value="1"/>
</dbReference>
<proteinExistence type="predicted"/>
<dbReference type="Gene3D" id="3.90.1150.10">
    <property type="entry name" value="Aspartate Aminotransferase, domain 1"/>
    <property type="match status" value="1"/>
</dbReference>
<dbReference type="PANTHER" id="PTHR42790">
    <property type="entry name" value="AMINOTRANSFERASE"/>
    <property type="match status" value="1"/>
</dbReference>
<dbReference type="CDD" id="cd00609">
    <property type="entry name" value="AAT_like"/>
    <property type="match status" value="1"/>
</dbReference>
<comment type="caution">
    <text evidence="6">The sequence shown here is derived from an EMBL/GenBank/DDBJ whole genome shotgun (WGS) entry which is preliminary data.</text>
</comment>
<dbReference type="InterPro" id="IPR015421">
    <property type="entry name" value="PyrdxlP-dep_Trfase_major"/>
</dbReference>
<keyword evidence="2 6" id="KW-0032">Aminotransferase</keyword>
<dbReference type="AlphaFoldDB" id="A0A7W3PCN0"/>
<dbReference type="EMBL" id="JACGWV010000001">
    <property type="protein sequence ID" value="MBA8807090.1"/>
    <property type="molecule type" value="Genomic_DNA"/>
</dbReference>